<accession>A0A1H3CU19</accession>
<keyword evidence="4 10" id="KW-0067">ATP-binding</keyword>
<proteinExistence type="predicted"/>
<dbReference type="RefSeq" id="WP_067294461.1">
    <property type="nucleotide sequence ID" value="NZ_FNNB01000009.1"/>
</dbReference>
<dbReference type="InterPro" id="IPR014017">
    <property type="entry name" value="DNA_helicase_UvrD-like_C"/>
</dbReference>
<reference evidence="14" key="1">
    <citation type="submission" date="2016-10" db="EMBL/GenBank/DDBJ databases">
        <authorList>
            <person name="Varghese N."/>
            <person name="Submissions S."/>
        </authorList>
    </citation>
    <scope>NUCLEOTIDE SEQUENCE [LARGE SCALE GENOMIC DNA]</scope>
    <source>
        <strain evidence="14">DSM 10014</strain>
    </source>
</reference>
<keyword evidence="3 10" id="KW-0347">Helicase</keyword>
<dbReference type="STRING" id="60137.SAMN04488041_10949"/>
<dbReference type="GO" id="GO:0003677">
    <property type="term" value="F:DNA binding"/>
    <property type="evidence" value="ECO:0007669"/>
    <property type="project" value="InterPro"/>
</dbReference>
<dbReference type="PROSITE" id="PS51217">
    <property type="entry name" value="UVRD_HELICASE_CTER"/>
    <property type="match status" value="1"/>
</dbReference>
<evidence type="ECO:0000256" key="7">
    <source>
        <dbReference type="ARBA" id="ARBA00034808"/>
    </source>
</evidence>
<dbReference type="GO" id="GO:0016887">
    <property type="term" value="F:ATP hydrolysis activity"/>
    <property type="evidence" value="ECO:0007669"/>
    <property type="project" value="RHEA"/>
</dbReference>
<protein>
    <recommendedName>
        <fullName evidence="7">DNA 3'-5' helicase</fullName>
        <ecNumber evidence="7">5.6.2.4</ecNumber>
    </recommendedName>
    <alternativeName>
        <fullName evidence="8">DNA 3'-5' helicase II</fullName>
    </alternativeName>
</protein>
<organism evidence="13 14">
    <name type="scientific">Sulfitobacter pontiacus</name>
    <dbReference type="NCBI Taxonomy" id="60137"/>
    <lineage>
        <taxon>Bacteria</taxon>
        <taxon>Pseudomonadati</taxon>
        <taxon>Pseudomonadota</taxon>
        <taxon>Alphaproteobacteria</taxon>
        <taxon>Rhodobacterales</taxon>
        <taxon>Roseobacteraceae</taxon>
        <taxon>Sulfitobacter</taxon>
    </lineage>
</organism>
<evidence type="ECO:0000256" key="2">
    <source>
        <dbReference type="ARBA" id="ARBA00022801"/>
    </source>
</evidence>
<keyword evidence="5" id="KW-0413">Isomerase</keyword>
<evidence type="ECO:0000313" key="13">
    <source>
        <dbReference type="EMBL" id="SDX57637.1"/>
    </source>
</evidence>
<comment type="catalytic activity">
    <reaction evidence="6">
        <text>Couples ATP hydrolysis with the unwinding of duplex DNA by translocating in the 3'-5' direction.</text>
        <dbReference type="EC" id="5.6.2.4"/>
    </reaction>
</comment>
<evidence type="ECO:0000256" key="4">
    <source>
        <dbReference type="ARBA" id="ARBA00022840"/>
    </source>
</evidence>
<feature type="binding site" evidence="10">
    <location>
        <begin position="35"/>
        <end position="42"/>
    </location>
    <ligand>
        <name>ATP</name>
        <dbReference type="ChEBI" id="CHEBI:30616"/>
    </ligand>
</feature>
<dbReference type="GO" id="GO:0043138">
    <property type="term" value="F:3'-5' DNA helicase activity"/>
    <property type="evidence" value="ECO:0007669"/>
    <property type="project" value="UniProtKB-EC"/>
</dbReference>
<dbReference type="AlphaFoldDB" id="A0A1H3CU19"/>
<gene>
    <name evidence="13" type="ORF">SAMN04488041_10949</name>
</gene>
<evidence type="ECO:0000256" key="1">
    <source>
        <dbReference type="ARBA" id="ARBA00022741"/>
    </source>
</evidence>
<dbReference type="EMBL" id="FNNB01000009">
    <property type="protein sequence ID" value="SDX57637.1"/>
    <property type="molecule type" value="Genomic_DNA"/>
</dbReference>
<dbReference type="Pfam" id="PF13361">
    <property type="entry name" value="UvrD_C"/>
    <property type="match status" value="1"/>
</dbReference>
<keyword evidence="2 10" id="KW-0378">Hydrolase</keyword>
<feature type="domain" description="UvrD-like helicase ATP-binding" evidence="11">
    <location>
        <begin position="14"/>
        <end position="289"/>
    </location>
</feature>
<evidence type="ECO:0000256" key="5">
    <source>
        <dbReference type="ARBA" id="ARBA00023235"/>
    </source>
</evidence>
<evidence type="ECO:0000313" key="14">
    <source>
        <dbReference type="Proteomes" id="UP000183076"/>
    </source>
</evidence>
<keyword evidence="1 10" id="KW-0547">Nucleotide-binding</keyword>
<dbReference type="GO" id="GO:0000725">
    <property type="term" value="P:recombinational repair"/>
    <property type="evidence" value="ECO:0007669"/>
    <property type="project" value="TreeGrafter"/>
</dbReference>
<dbReference type="InterPro" id="IPR000212">
    <property type="entry name" value="DNA_helicase_UvrD/REP"/>
</dbReference>
<dbReference type="InterPro" id="IPR027417">
    <property type="entry name" value="P-loop_NTPase"/>
</dbReference>
<name>A0A1H3CU19_9RHOB</name>
<evidence type="ECO:0000259" key="12">
    <source>
        <dbReference type="PROSITE" id="PS51217"/>
    </source>
</evidence>
<dbReference type="PROSITE" id="PS51198">
    <property type="entry name" value="UVRD_HELICASE_ATP_BIND"/>
    <property type="match status" value="1"/>
</dbReference>
<dbReference type="Gene3D" id="3.40.50.300">
    <property type="entry name" value="P-loop containing nucleotide triphosphate hydrolases"/>
    <property type="match status" value="3"/>
</dbReference>
<dbReference type="Pfam" id="PF00580">
    <property type="entry name" value="UvrD-helicase"/>
    <property type="match status" value="1"/>
</dbReference>
<evidence type="ECO:0000256" key="10">
    <source>
        <dbReference type="PROSITE-ProRule" id="PRU00560"/>
    </source>
</evidence>
<evidence type="ECO:0000256" key="8">
    <source>
        <dbReference type="ARBA" id="ARBA00034923"/>
    </source>
</evidence>
<evidence type="ECO:0000259" key="11">
    <source>
        <dbReference type="PROSITE" id="PS51198"/>
    </source>
</evidence>
<evidence type="ECO:0000256" key="6">
    <source>
        <dbReference type="ARBA" id="ARBA00034617"/>
    </source>
</evidence>
<evidence type="ECO:0000256" key="9">
    <source>
        <dbReference type="ARBA" id="ARBA00048988"/>
    </source>
</evidence>
<comment type="catalytic activity">
    <reaction evidence="9">
        <text>ATP + H2O = ADP + phosphate + H(+)</text>
        <dbReference type="Rhea" id="RHEA:13065"/>
        <dbReference type="ChEBI" id="CHEBI:15377"/>
        <dbReference type="ChEBI" id="CHEBI:15378"/>
        <dbReference type="ChEBI" id="CHEBI:30616"/>
        <dbReference type="ChEBI" id="CHEBI:43474"/>
        <dbReference type="ChEBI" id="CHEBI:456216"/>
        <dbReference type="EC" id="5.6.2.4"/>
    </reaction>
</comment>
<dbReference type="CDD" id="cd17932">
    <property type="entry name" value="DEXQc_UvrD"/>
    <property type="match status" value="1"/>
</dbReference>
<dbReference type="Proteomes" id="UP000183076">
    <property type="component" value="Unassembled WGS sequence"/>
</dbReference>
<dbReference type="EC" id="5.6.2.4" evidence="7"/>
<evidence type="ECO:0000256" key="3">
    <source>
        <dbReference type="ARBA" id="ARBA00022806"/>
    </source>
</evidence>
<dbReference type="PANTHER" id="PTHR11070">
    <property type="entry name" value="UVRD / RECB / PCRA DNA HELICASE FAMILY MEMBER"/>
    <property type="match status" value="1"/>
</dbReference>
<dbReference type="SUPFAM" id="SSF52540">
    <property type="entry name" value="P-loop containing nucleoside triphosphate hydrolases"/>
    <property type="match status" value="1"/>
</dbReference>
<dbReference type="InterPro" id="IPR014016">
    <property type="entry name" value="UvrD-like_ATP-bd"/>
</dbReference>
<feature type="domain" description="UvrD-like helicase C-terminal" evidence="12">
    <location>
        <begin position="289"/>
        <end position="544"/>
    </location>
</feature>
<sequence length="623" mass="70308">MLVLPDDWRPQGVDDLEPGAWQALRETDRSVCVTAGAGAGKTEFLAQKAAYLLQTGICLPPKCILAISFKRDAAQTLKARVGKRCPPDQARRFHSLTFDAFTKNMLDRFRAAIPQPFGPPRNYEIGFPRRDDLEDFLTRSGRRDIGWQKFEKAIARAPLPFDAEGIPPAWRELLHTYWQEQLERPTGTLLSFAMINRLVDYLLRENPAIRRALQLTYPFVFLDEFQDTTYAQYDLVKSAFHGSDAVFTAVGDDKQRIMGWAGAMDNAFQEFASDFNAVNGALRFNWRSHADLVAIQQVIAERIDPNVEDVEARGQRAVDGQVAALWRFDTREQEAQQIAAWIDREIEHGILEPHDCAILVRMRADDVEAELTDVFAAQGLKIRNLARSVGGIAIQELLAEELTGIFIPLLRLGTGERSPGAWNATQEQLQALFAIDTGDERAQERLQRSIEEFSSTLRAAMRDNEQNGESAANVFQIALEFVGADRLRQAFPAYRRDADFERVRTGFITLFCECAEAVDAWSDALDRFEGIGQVPLMTIHKSKGLEFHTMIFFGLDAQTWWSLSPGRDEELNSFFVAFTRAMQRAFFAYCSERGQAIGWLENMLLPAGLERVDGLLHLAVGDE</sequence>
<dbReference type="PANTHER" id="PTHR11070:SF2">
    <property type="entry name" value="ATP-DEPENDENT DNA HELICASE SRS2"/>
    <property type="match status" value="1"/>
</dbReference>
<dbReference type="GO" id="GO:0005524">
    <property type="term" value="F:ATP binding"/>
    <property type="evidence" value="ECO:0007669"/>
    <property type="project" value="UniProtKB-UniRule"/>
</dbReference>